<dbReference type="EMBL" id="JADZLT010000054">
    <property type="protein sequence ID" value="MBH0239346.1"/>
    <property type="molecule type" value="Genomic_DNA"/>
</dbReference>
<reference evidence="5" key="1">
    <citation type="submission" date="2020-12" db="EMBL/GenBank/DDBJ databases">
        <title>Methylobrevis albus sp. nov., isolated from fresh water lack sediment.</title>
        <authorList>
            <person name="Zou Q."/>
        </authorList>
    </citation>
    <scope>NUCLEOTIDE SEQUENCE</scope>
    <source>
        <strain evidence="5">L22</strain>
    </source>
</reference>
<dbReference type="InterPro" id="IPR029061">
    <property type="entry name" value="THDP-binding"/>
</dbReference>
<protein>
    <submittedName>
        <fullName evidence="5">Transketolase family protein</fullName>
    </submittedName>
</protein>
<proteinExistence type="inferred from homology"/>
<gene>
    <name evidence="5" type="ORF">I5731_16095</name>
</gene>
<dbReference type="FunFam" id="3.40.50.970:FF:000129">
    <property type="entry name" value="Transketolase"/>
    <property type="match status" value="1"/>
</dbReference>
<dbReference type="SMART" id="SM00861">
    <property type="entry name" value="Transket_pyr"/>
    <property type="match status" value="1"/>
</dbReference>
<dbReference type="InterPro" id="IPR033248">
    <property type="entry name" value="Transketolase_C"/>
</dbReference>
<dbReference type="InterPro" id="IPR005475">
    <property type="entry name" value="Transketolase-like_Pyr-bd"/>
</dbReference>
<comment type="cofactor">
    <cofactor evidence="1">
        <name>thiamine diphosphate</name>
        <dbReference type="ChEBI" id="CHEBI:58937"/>
    </cofactor>
</comment>
<dbReference type="PANTHER" id="PTHR43825:SF1">
    <property type="entry name" value="TRANSKETOLASE-LIKE PYRIMIDINE-BINDING DOMAIN-CONTAINING PROTEIN"/>
    <property type="match status" value="1"/>
</dbReference>
<keyword evidence="6" id="KW-1185">Reference proteome</keyword>
<dbReference type="InterPro" id="IPR009014">
    <property type="entry name" value="Transketo_C/PFOR_II"/>
</dbReference>
<dbReference type="Proteomes" id="UP000631694">
    <property type="component" value="Unassembled WGS sequence"/>
</dbReference>
<dbReference type="Gene3D" id="3.40.50.920">
    <property type="match status" value="1"/>
</dbReference>
<feature type="domain" description="Transketolase-like pyrimidine-binding" evidence="4">
    <location>
        <begin position="18"/>
        <end position="183"/>
    </location>
</feature>
<accession>A0A931I5S3</accession>
<dbReference type="InterPro" id="IPR051157">
    <property type="entry name" value="PDH/Transketolase"/>
</dbReference>
<name>A0A931I5S3_9HYPH</name>
<dbReference type="CDD" id="cd07033">
    <property type="entry name" value="TPP_PYR_DXS_TK_like"/>
    <property type="match status" value="1"/>
</dbReference>
<keyword evidence="3" id="KW-0786">Thiamine pyrophosphate</keyword>
<evidence type="ECO:0000313" key="5">
    <source>
        <dbReference type="EMBL" id="MBH0239346.1"/>
    </source>
</evidence>
<dbReference type="Pfam" id="PF02779">
    <property type="entry name" value="Transket_pyr"/>
    <property type="match status" value="1"/>
</dbReference>
<evidence type="ECO:0000256" key="1">
    <source>
        <dbReference type="ARBA" id="ARBA00001964"/>
    </source>
</evidence>
<comment type="caution">
    <text evidence="5">The sequence shown here is derived from an EMBL/GenBank/DDBJ whole genome shotgun (WGS) entry which is preliminary data.</text>
</comment>
<sequence>MNAPAASLATAPAKAESFDCRQAFADELMTIAKADPRIVAVCNDSVGSSNLNAFQKAFPDRLINVGIAEQNMVGVAAGLANGGFVPFVCCASPFLTGRALEQIKADVAYNNYHVVLCGMSPGMSYGELGPTHHSIEDLSWLRAITDLSIVVPADPNQTRAAVRWAVDSGLPSFLRIGRFKVPSVSTEGDAFAYGRVDRIRDGSDVTLVATGVMVSRALAAAELLGARGISARVLNVSTIKPLDEAEIIAAARETRGIVTAEEAMVEGGLGAAVSQVVVRHAPVLMRLLGVRGFAPTGDTGFLLDHFGLNAEGIAAAALEIAG</sequence>
<evidence type="ECO:0000256" key="2">
    <source>
        <dbReference type="ARBA" id="ARBA00007131"/>
    </source>
</evidence>
<evidence type="ECO:0000259" key="4">
    <source>
        <dbReference type="SMART" id="SM00861"/>
    </source>
</evidence>
<dbReference type="AlphaFoldDB" id="A0A931I5S3"/>
<dbReference type="RefSeq" id="WP_197312432.1">
    <property type="nucleotide sequence ID" value="NZ_JADZLT010000054.1"/>
</dbReference>
<dbReference type="SUPFAM" id="SSF52518">
    <property type="entry name" value="Thiamin diphosphate-binding fold (THDP-binding)"/>
    <property type="match status" value="1"/>
</dbReference>
<evidence type="ECO:0000256" key="3">
    <source>
        <dbReference type="ARBA" id="ARBA00023052"/>
    </source>
</evidence>
<dbReference type="SUPFAM" id="SSF52922">
    <property type="entry name" value="TK C-terminal domain-like"/>
    <property type="match status" value="1"/>
</dbReference>
<dbReference type="PANTHER" id="PTHR43825">
    <property type="entry name" value="PYRUVATE DEHYDROGENASE E1 COMPONENT"/>
    <property type="match status" value="1"/>
</dbReference>
<dbReference type="Gene3D" id="3.40.50.970">
    <property type="match status" value="1"/>
</dbReference>
<comment type="similarity">
    <text evidence="2">Belongs to the transketolase family.</text>
</comment>
<evidence type="ECO:0000313" key="6">
    <source>
        <dbReference type="Proteomes" id="UP000631694"/>
    </source>
</evidence>
<organism evidence="5 6">
    <name type="scientific">Methylobrevis albus</name>
    <dbReference type="NCBI Taxonomy" id="2793297"/>
    <lineage>
        <taxon>Bacteria</taxon>
        <taxon>Pseudomonadati</taxon>
        <taxon>Pseudomonadota</taxon>
        <taxon>Alphaproteobacteria</taxon>
        <taxon>Hyphomicrobiales</taxon>
        <taxon>Pleomorphomonadaceae</taxon>
        <taxon>Methylobrevis</taxon>
    </lineage>
</organism>
<dbReference type="Pfam" id="PF02780">
    <property type="entry name" value="Transketolase_C"/>
    <property type="match status" value="1"/>
</dbReference>